<dbReference type="AlphaFoldDB" id="F4R7M4"/>
<evidence type="ECO:0000313" key="8">
    <source>
        <dbReference type="Proteomes" id="UP000001072"/>
    </source>
</evidence>
<feature type="region of interest" description="Disordered" evidence="5">
    <location>
        <begin position="432"/>
        <end position="457"/>
    </location>
</feature>
<dbReference type="Proteomes" id="UP000001072">
    <property type="component" value="Unassembled WGS sequence"/>
</dbReference>
<dbReference type="PROSITE" id="PS51526">
    <property type="entry name" value="RFX_DBD"/>
    <property type="match status" value="1"/>
</dbReference>
<accession>F4R7M4</accession>
<dbReference type="InParanoid" id="F4R7M4"/>
<dbReference type="GO" id="GO:0006355">
    <property type="term" value="P:regulation of DNA-templated transcription"/>
    <property type="evidence" value="ECO:0007669"/>
    <property type="project" value="InterPro"/>
</dbReference>
<protein>
    <recommendedName>
        <fullName evidence="6">RFX-type winged-helix domain-containing protein</fullName>
    </recommendedName>
</protein>
<evidence type="ECO:0000256" key="1">
    <source>
        <dbReference type="ARBA" id="ARBA00022853"/>
    </source>
</evidence>
<dbReference type="GO" id="GO:0016586">
    <property type="term" value="C:RSC-type complex"/>
    <property type="evidence" value="ECO:0007669"/>
    <property type="project" value="TreeGrafter"/>
</dbReference>
<dbReference type="STRING" id="747676.F4R7M4"/>
<dbReference type="RefSeq" id="XP_007404975.1">
    <property type="nucleotide sequence ID" value="XM_007404913.1"/>
</dbReference>
<evidence type="ECO:0000259" key="6">
    <source>
        <dbReference type="PROSITE" id="PS51526"/>
    </source>
</evidence>
<keyword evidence="1" id="KW-0156">Chromatin regulator</keyword>
<reference evidence="8" key="1">
    <citation type="journal article" date="2011" name="Proc. Natl. Acad. Sci. U.S.A.">
        <title>Obligate biotrophy features unraveled by the genomic analysis of rust fungi.</title>
        <authorList>
            <person name="Duplessis S."/>
            <person name="Cuomo C.A."/>
            <person name="Lin Y.-C."/>
            <person name="Aerts A."/>
            <person name="Tisserant E."/>
            <person name="Veneault-Fourrey C."/>
            <person name="Joly D.L."/>
            <person name="Hacquard S."/>
            <person name="Amselem J."/>
            <person name="Cantarel B.L."/>
            <person name="Chiu R."/>
            <person name="Coutinho P.M."/>
            <person name="Feau N."/>
            <person name="Field M."/>
            <person name="Frey P."/>
            <person name="Gelhaye E."/>
            <person name="Goldberg J."/>
            <person name="Grabherr M.G."/>
            <person name="Kodira C.D."/>
            <person name="Kohler A."/>
            <person name="Kuees U."/>
            <person name="Lindquist E.A."/>
            <person name="Lucas S.M."/>
            <person name="Mago R."/>
            <person name="Mauceli E."/>
            <person name="Morin E."/>
            <person name="Murat C."/>
            <person name="Pangilinan J.L."/>
            <person name="Park R."/>
            <person name="Pearson M."/>
            <person name="Quesneville H."/>
            <person name="Rouhier N."/>
            <person name="Sakthikumar S."/>
            <person name="Salamov A.A."/>
            <person name="Schmutz J."/>
            <person name="Selles B."/>
            <person name="Shapiro H."/>
            <person name="Tanguay P."/>
            <person name="Tuskan G.A."/>
            <person name="Henrissat B."/>
            <person name="Van de Peer Y."/>
            <person name="Rouze P."/>
            <person name="Ellis J.G."/>
            <person name="Dodds P.N."/>
            <person name="Schein J.E."/>
            <person name="Zhong S."/>
            <person name="Hamelin R.C."/>
            <person name="Grigoriev I.V."/>
            <person name="Szabo L.J."/>
            <person name="Martin F."/>
        </authorList>
    </citation>
    <scope>NUCLEOTIDE SEQUENCE [LARGE SCALE GENOMIC DNA]</scope>
    <source>
        <strain evidence="8">98AG31 / pathotype 3-4-7</strain>
    </source>
</reference>
<dbReference type="PANTHER" id="PTHR22970:SF14">
    <property type="entry name" value="AT-RICH INTERACTIVE DOMAIN-CONTAINING PROTEIN 2"/>
    <property type="match status" value="1"/>
</dbReference>
<proteinExistence type="predicted"/>
<dbReference type="OrthoDB" id="338531at2759"/>
<keyword evidence="3" id="KW-0804">Transcription</keyword>
<feature type="compositionally biased region" description="Polar residues" evidence="5">
    <location>
        <begin position="432"/>
        <end position="447"/>
    </location>
</feature>
<dbReference type="InterPro" id="IPR052406">
    <property type="entry name" value="Chromatin_Remodeling_Comp"/>
</dbReference>
<dbReference type="PANTHER" id="PTHR22970">
    <property type="entry name" value="AT-RICH INTERACTIVE DOMAIN-CONTAINING PROTEIN 2"/>
    <property type="match status" value="1"/>
</dbReference>
<dbReference type="InterPro" id="IPR003150">
    <property type="entry name" value="DNA-bd_RFX"/>
</dbReference>
<evidence type="ECO:0000256" key="2">
    <source>
        <dbReference type="ARBA" id="ARBA00023015"/>
    </source>
</evidence>
<keyword evidence="2" id="KW-0805">Transcription regulation</keyword>
<dbReference type="HOGENOM" id="CLU_348853_0_0_1"/>
<dbReference type="EMBL" id="GL883092">
    <property type="protein sequence ID" value="EGG11340.1"/>
    <property type="molecule type" value="Genomic_DNA"/>
</dbReference>
<dbReference type="VEuPathDB" id="FungiDB:MELLADRAFT_102234"/>
<keyword evidence="8" id="KW-1185">Reference proteome</keyword>
<keyword evidence="4" id="KW-0539">Nucleus</keyword>
<dbReference type="GeneID" id="18921607"/>
<feature type="compositionally biased region" description="Low complexity" evidence="5">
    <location>
        <begin position="36"/>
        <end position="69"/>
    </location>
</feature>
<evidence type="ECO:0000313" key="7">
    <source>
        <dbReference type="EMBL" id="EGG11340.1"/>
    </source>
</evidence>
<dbReference type="FunCoup" id="F4R7M4">
    <property type="interactions" value="6"/>
</dbReference>
<name>F4R7M4_MELLP</name>
<dbReference type="KEGG" id="mlr:MELLADRAFT_102234"/>
<feature type="domain" description="RFX-type winged-helix" evidence="6">
    <location>
        <begin position="484"/>
        <end position="580"/>
    </location>
</feature>
<evidence type="ECO:0000256" key="4">
    <source>
        <dbReference type="ARBA" id="ARBA00023242"/>
    </source>
</evidence>
<dbReference type="eggNOG" id="ENOG502QVTM">
    <property type="taxonomic scope" value="Eukaryota"/>
</dbReference>
<feature type="compositionally biased region" description="Low complexity" evidence="5">
    <location>
        <begin position="15"/>
        <end position="26"/>
    </location>
</feature>
<dbReference type="GO" id="GO:0003677">
    <property type="term" value="F:DNA binding"/>
    <property type="evidence" value="ECO:0007669"/>
    <property type="project" value="InterPro"/>
</dbReference>
<gene>
    <name evidence="7" type="ORF">MELLADRAFT_102234</name>
</gene>
<feature type="region of interest" description="Disordered" evidence="5">
    <location>
        <begin position="15"/>
        <end position="70"/>
    </location>
</feature>
<feature type="compositionally biased region" description="Pro residues" evidence="5">
    <location>
        <begin position="622"/>
        <end position="640"/>
    </location>
</feature>
<feature type="region of interest" description="Disordered" evidence="5">
    <location>
        <begin position="619"/>
        <end position="642"/>
    </location>
</feature>
<dbReference type="GO" id="GO:0006325">
    <property type="term" value="P:chromatin organization"/>
    <property type="evidence" value="ECO:0007669"/>
    <property type="project" value="UniProtKB-KW"/>
</dbReference>
<sequence length="808" mass="90535">MNEPMISRTTRQSTIINNNNNNTPRRSTARPPPTLLPTIPRPKSSTPTPNPFNQQQQQQQHFYHHQSNQIKSNQIHQSNNTLPFQKLNAALNGTPHYLDQPGPQNRILLSIKSGIPEEIDYGLEILLAGSFYEPECIQLSRFPGLIESLLSLIDQYPSTFDGSFHHQEKQELCRRSIEASLILRNLILIEPFLRLISSNPKLPLVLLNGLEKSHVEVDQEFLSLLLEILESAATHGISLDQPLKGSSNTSTIRFPRSSLPVRLSSSIHESDPSSSNPTINRPPQWAQDLFARLDTLTGCDDRNLILGAYRCLAAFGRLAHNQATLGILTLDYLYPSPCLKPNWPTSISKGFQFLALPDYEILISLLDYLYSITSNSTISLTICSDFHSIESITKLLISHIQHQCKFELGPTQSLPIPSSQWYYERPKASIPNQSIKSNPQNPNQLHDPNQRGPPQTPTMTEVHKILLEDSEIGNLAFTPEPKRARDWMLRVFESDPNGEVQQVTLWLAYKTQFEAYLNKPAPNLDPSTQSNLLNHPPHSMIAPAEAIKLTSEVFRTACPSVQEVPNGEKRFIIKGIKARERIPPSDLLGCKWDGCKESSISGGPIEVYKHVILTHLSAQPEEPAPQPESEPVPPPEPEPATNPFQCKWHTCQTPKPNLNELKSHLSTHLISISKPMLGIDPQINRNEKVKFESFQTFNRSTPHGDPEEHGAIGIGYLSILVLRNLIKSVSEQTVLKNPEAEEVVGNGEGEEEELLGLNVLNGGYGKLENEILVWALEDRWVSGVACEVLGWLDLVYKRMEVKPIGLEP</sequence>
<organism evidence="8">
    <name type="scientific">Melampsora larici-populina (strain 98AG31 / pathotype 3-4-7)</name>
    <name type="common">Poplar leaf rust fungus</name>
    <dbReference type="NCBI Taxonomy" id="747676"/>
    <lineage>
        <taxon>Eukaryota</taxon>
        <taxon>Fungi</taxon>
        <taxon>Dikarya</taxon>
        <taxon>Basidiomycota</taxon>
        <taxon>Pucciniomycotina</taxon>
        <taxon>Pucciniomycetes</taxon>
        <taxon>Pucciniales</taxon>
        <taxon>Melampsoraceae</taxon>
        <taxon>Melampsora</taxon>
    </lineage>
</organism>
<evidence type="ECO:0000256" key="5">
    <source>
        <dbReference type="SAM" id="MobiDB-lite"/>
    </source>
</evidence>
<evidence type="ECO:0000256" key="3">
    <source>
        <dbReference type="ARBA" id="ARBA00023163"/>
    </source>
</evidence>